<evidence type="ECO:0000256" key="1">
    <source>
        <dbReference type="ARBA" id="ARBA00010879"/>
    </source>
</evidence>
<protein>
    <recommendedName>
        <fullName evidence="4">Gypsy retrotransposon integrase-like protein 1</fullName>
        <ecNumber evidence="2">3.1.26.4</ecNumber>
    </recommendedName>
</protein>
<dbReference type="SUPFAM" id="SSF56672">
    <property type="entry name" value="DNA/RNA polymerases"/>
    <property type="match status" value="1"/>
</dbReference>
<evidence type="ECO:0000313" key="9">
    <source>
        <dbReference type="EMBL" id="KAL1280061.1"/>
    </source>
</evidence>
<evidence type="ECO:0000256" key="3">
    <source>
        <dbReference type="ARBA" id="ARBA00023268"/>
    </source>
</evidence>
<keyword evidence="10" id="KW-1185">Reference proteome</keyword>
<keyword evidence="3" id="KW-0511">Multifunctional enzyme</keyword>
<evidence type="ECO:0000313" key="10">
    <source>
        <dbReference type="Proteomes" id="UP001558613"/>
    </source>
</evidence>
<reference evidence="9 10" key="1">
    <citation type="submission" date="2023-09" db="EMBL/GenBank/DDBJ databases">
        <authorList>
            <person name="Wang M."/>
        </authorList>
    </citation>
    <scope>NUCLEOTIDE SEQUENCE [LARGE SCALE GENOMIC DNA]</scope>
    <source>
        <strain evidence="9">GT-2023</strain>
        <tissue evidence="9">Liver</tissue>
    </source>
</reference>
<dbReference type="Gene3D" id="1.10.340.70">
    <property type="match status" value="1"/>
</dbReference>
<dbReference type="EC" id="3.1.26.4" evidence="2"/>
<feature type="domain" description="Integrase zinc-binding" evidence="8">
    <location>
        <begin position="314"/>
        <end position="367"/>
    </location>
</feature>
<evidence type="ECO:0000256" key="5">
    <source>
        <dbReference type="SAM" id="MobiDB-lite"/>
    </source>
</evidence>
<dbReference type="Pfam" id="PF17921">
    <property type="entry name" value="Integrase_H2C2"/>
    <property type="match status" value="1"/>
</dbReference>
<organism evidence="9 10">
    <name type="scientific">Cirrhinus molitorella</name>
    <name type="common">mud carp</name>
    <dbReference type="NCBI Taxonomy" id="172907"/>
    <lineage>
        <taxon>Eukaryota</taxon>
        <taxon>Metazoa</taxon>
        <taxon>Chordata</taxon>
        <taxon>Craniata</taxon>
        <taxon>Vertebrata</taxon>
        <taxon>Euteleostomi</taxon>
        <taxon>Actinopterygii</taxon>
        <taxon>Neopterygii</taxon>
        <taxon>Teleostei</taxon>
        <taxon>Ostariophysi</taxon>
        <taxon>Cypriniformes</taxon>
        <taxon>Cyprinidae</taxon>
        <taxon>Labeoninae</taxon>
        <taxon>Labeonini</taxon>
        <taxon>Cirrhinus</taxon>
    </lineage>
</organism>
<accession>A0ABR3NSR3</accession>
<dbReference type="InterPro" id="IPR043502">
    <property type="entry name" value="DNA/RNA_pol_sf"/>
</dbReference>
<feature type="domain" description="Reverse transcriptase/retrotransposon-derived protein RNase H-like" evidence="7">
    <location>
        <begin position="187"/>
        <end position="271"/>
    </location>
</feature>
<dbReference type="Pfam" id="PF00078">
    <property type="entry name" value="RVT_1"/>
    <property type="match status" value="1"/>
</dbReference>
<dbReference type="SUPFAM" id="SSF53098">
    <property type="entry name" value="Ribonuclease H-like"/>
    <property type="match status" value="1"/>
</dbReference>
<dbReference type="Gene3D" id="3.10.20.370">
    <property type="match status" value="1"/>
</dbReference>
<dbReference type="InterPro" id="IPR036397">
    <property type="entry name" value="RNaseH_sf"/>
</dbReference>
<comment type="caution">
    <text evidence="9">The sequence shown here is derived from an EMBL/GenBank/DDBJ whole genome shotgun (WGS) entry which is preliminary data.</text>
</comment>
<evidence type="ECO:0000256" key="4">
    <source>
        <dbReference type="ARBA" id="ARBA00039658"/>
    </source>
</evidence>
<dbReference type="InterPro" id="IPR012337">
    <property type="entry name" value="RNaseH-like_sf"/>
</dbReference>
<comment type="similarity">
    <text evidence="1">Belongs to the beta type-B retroviral polymerase family. HERV class-II K(HML-2) pol subfamily.</text>
</comment>
<dbReference type="InterPro" id="IPR043128">
    <property type="entry name" value="Rev_trsase/Diguanyl_cyclase"/>
</dbReference>
<evidence type="ECO:0000259" key="6">
    <source>
        <dbReference type="Pfam" id="PF00078"/>
    </source>
</evidence>
<dbReference type="Pfam" id="PF17919">
    <property type="entry name" value="RT_RNaseH_2"/>
    <property type="match status" value="1"/>
</dbReference>
<dbReference type="Gene3D" id="3.30.420.10">
    <property type="entry name" value="Ribonuclease H-like superfamily/Ribonuclease H"/>
    <property type="match status" value="1"/>
</dbReference>
<dbReference type="PANTHER" id="PTHR37984:SF5">
    <property type="entry name" value="PROTEIN NYNRIN-LIKE"/>
    <property type="match status" value="1"/>
</dbReference>
<name>A0ABR3NSR3_9TELE</name>
<evidence type="ECO:0000256" key="2">
    <source>
        <dbReference type="ARBA" id="ARBA00012180"/>
    </source>
</evidence>
<feature type="region of interest" description="Disordered" evidence="5">
    <location>
        <begin position="536"/>
        <end position="562"/>
    </location>
</feature>
<dbReference type="PANTHER" id="PTHR37984">
    <property type="entry name" value="PROTEIN CBG26694"/>
    <property type="match status" value="1"/>
</dbReference>
<evidence type="ECO:0000259" key="8">
    <source>
        <dbReference type="Pfam" id="PF17921"/>
    </source>
</evidence>
<sequence length="682" mass="76549">MSLTSKQHSSLGEVDGELESESGRGLLVIGLADERRHLRSRTRSREVSRYSAITRPFILLYLDDIVVFSSSISQHLEQLEVVLGCLESEGLKAKLAKCAFFQKEVKYLGHVISSQGVSTDPGKIEAVLQWRCPTSASELRSFLGFASYYRRFVQGFAKLVAPLHRVVAECAAVRPRVRAGKRFSDAWSEECQQSFEELKVRLTTAPVLAYADFSLPFILEVDASYGGLGAVLSQEQGGRVRPIAYASRGLRPTERNMVNYSSMKLEFLALNHLATAKLDATEQRWAAQLAAFDFVIKYWSDGGEEVLQLVLPLVLQGEVLAQVHQGHGHQGIDRTTELIRQRCYWPGLTADVAQWCRECERCQAAKDAQPVAQSFMAETVAQVEKSRTTPWHPACNGQCEHFNRTLHNLLRTLPSSQKDDWVSALPQLLFCYNTTPHQTRLQVAFEGAREQLRTAAERRKERHDLHARDTPLEEGQLVYLRNYGLKGRHKIQDHWSLVMYRVVKALGMGDSVYTIAPVNDVSRVRHVHRSLLKARVGGDSSLSPPEDMLPVREELPPEEPPSTEEVNLFRVLPELPRTVGRVVHVEAREAPSGSKSLHCSDLGISCSVNGEVGMQTKTKAFFLSQCAEWLFVVLDCRLSICMSAVRFFWGCVYLHEILCVYELWATTLCRLVTHCQALGLGG</sequence>
<dbReference type="InterPro" id="IPR050951">
    <property type="entry name" value="Retrovirus_Pol_polyprotein"/>
</dbReference>
<dbReference type="InterPro" id="IPR000477">
    <property type="entry name" value="RT_dom"/>
</dbReference>
<dbReference type="EMBL" id="JAYMGO010000002">
    <property type="protein sequence ID" value="KAL1280061.1"/>
    <property type="molecule type" value="Genomic_DNA"/>
</dbReference>
<dbReference type="InterPro" id="IPR041588">
    <property type="entry name" value="Integrase_H2C2"/>
</dbReference>
<gene>
    <name evidence="9" type="ORF">QQF64_014661</name>
</gene>
<proteinExistence type="inferred from homology"/>
<dbReference type="InterPro" id="IPR041577">
    <property type="entry name" value="RT_RNaseH_2"/>
</dbReference>
<dbReference type="Proteomes" id="UP001558613">
    <property type="component" value="Unassembled WGS sequence"/>
</dbReference>
<feature type="domain" description="Reverse transcriptase" evidence="6">
    <location>
        <begin position="56"/>
        <end position="112"/>
    </location>
</feature>
<evidence type="ECO:0000259" key="7">
    <source>
        <dbReference type="Pfam" id="PF17919"/>
    </source>
</evidence>
<dbReference type="Gene3D" id="3.30.70.270">
    <property type="match status" value="2"/>
</dbReference>